<evidence type="ECO:0000313" key="2">
    <source>
        <dbReference type="Proteomes" id="UP000182235"/>
    </source>
</evidence>
<dbReference type="AlphaFoldDB" id="A0A1J9P426"/>
<sequence length="221" mass="24247">MANTQVSQPAEPAEIQALPRTTTISPPSISTYLIKLLHSLPLLHQPPASAPLVAGSPSIKTHSFIYLQQLFWRICVAGWITDDSILRSSPADLFSDVFQLSYASPLPACVISVLPLFFTTRQGWSPLGSNLRLLLTAPRFTDVHVNSNLKRHIHIRLLPELSAPSILSRPFIPLNISSFLNDETFSSLILWVDEPNMHHTPNICISWGPGGSGSDTNSVGH</sequence>
<keyword evidence="2" id="KW-1185">Reference proteome</keyword>
<organism evidence="1 2">
    <name type="scientific">Emergomyces pasteurianus Ep9510</name>
    <dbReference type="NCBI Taxonomy" id="1447872"/>
    <lineage>
        <taxon>Eukaryota</taxon>
        <taxon>Fungi</taxon>
        <taxon>Dikarya</taxon>
        <taxon>Ascomycota</taxon>
        <taxon>Pezizomycotina</taxon>
        <taxon>Eurotiomycetes</taxon>
        <taxon>Eurotiomycetidae</taxon>
        <taxon>Onygenales</taxon>
        <taxon>Ajellomycetaceae</taxon>
        <taxon>Emergomyces</taxon>
    </lineage>
</organism>
<dbReference type="Proteomes" id="UP000182235">
    <property type="component" value="Unassembled WGS sequence"/>
</dbReference>
<dbReference type="VEuPathDB" id="FungiDB:AJ78_07757"/>
<protein>
    <submittedName>
        <fullName evidence="1">Uncharacterized protein</fullName>
    </submittedName>
</protein>
<accession>A0A1J9P426</accession>
<name>A0A1J9P426_9EURO</name>
<dbReference type="EMBL" id="LGRN01000541">
    <property type="protein sequence ID" value="OJD11481.1"/>
    <property type="molecule type" value="Genomic_DNA"/>
</dbReference>
<comment type="caution">
    <text evidence="1">The sequence shown here is derived from an EMBL/GenBank/DDBJ whole genome shotgun (WGS) entry which is preliminary data.</text>
</comment>
<reference evidence="1 2" key="1">
    <citation type="submission" date="2015-07" db="EMBL/GenBank/DDBJ databases">
        <title>Emmonsia species relationships and genome sequence.</title>
        <authorList>
            <consortium name="The Broad Institute Genomics Platform"/>
            <person name="Cuomo C.A."/>
            <person name="Munoz J.F."/>
            <person name="Imamovic A."/>
            <person name="Priest M.E."/>
            <person name="Young S."/>
            <person name="Clay O.K."/>
            <person name="McEwen J.G."/>
        </authorList>
    </citation>
    <scope>NUCLEOTIDE SEQUENCE [LARGE SCALE GENOMIC DNA]</scope>
    <source>
        <strain evidence="1 2">UAMH 9510</strain>
    </source>
</reference>
<gene>
    <name evidence="1" type="ORF">AJ78_07757</name>
</gene>
<proteinExistence type="predicted"/>
<evidence type="ECO:0000313" key="1">
    <source>
        <dbReference type="EMBL" id="OJD11481.1"/>
    </source>
</evidence>